<evidence type="ECO:0000313" key="3">
    <source>
        <dbReference type="EMBL" id="GMM60981.1"/>
    </source>
</evidence>
<protein>
    <submittedName>
        <fullName evidence="3">Uncharacterized protein</fullName>
    </submittedName>
</protein>
<keyword evidence="4" id="KW-1185">Reference proteome</keyword>
<feature type="transmembrane region" description="Helical" evidence="2">
    <location>
        <begin position="42"/>
        <end position="65"/>
    </location>
</feature>
<keyword evidence="2" id="KW-1133">Transmembrane helix</keyword>
<sequence>MPGIGHQRHRPDGDAIARLDDDKGRVEHDPHREGLAETGRGMAVAGAVMVVMVVAMMMVMVVMVVG</sequence>
<name>A0ABQ6P6W4_9SPHN</name>
<comment type="caution">
    <text evidence="3">The sequence shown here is derived from an EMBL/GenBank/DDBJ whole genome shotgun (WGS) entry which is preliminary data.</text>
</comment>
<evidence type="ECO:0000313" key="4">
    <source>
        <dbReference type="Proteomes" id="UP001187221"/>
    </source>
</evidence>
<keyword evidence="2" id="KW-0812">Transmembrane</keyword>
<dbReference type="Proteomes" id="UP001187221">
    <property type="component" value="Unassembled WGS sequence"/>
</dbReference>
<evidence type="ECO:0000256" key="2">
    <source>
        <dbReference type="SAM" id="Phobius"/>
    </source>
</evidence>
<organism evidence="3 4">
    <name type="scientific">Novosphingobium pituita</name>
    <dbReference type="NCBI Taxonomy" id="3056842"/>
    <lineage>
        <taxon>Bacteria</taxon>
        <taxon>Pseudomonadati</taxon>
        <taxon>Pseudomonadota</taxon>
        <taxon>Alphaproteobacteria</taxon>
        <taxon>Sphingomonadales</taxon>
        <taxon>Sphingomonadaceae</taxon>
        <taxon>Novosphingobium</taxon>
    </lineage>
</organism>
<evidence type="ECO:0000256" key="1">
    <source>
        <dbReference type="SAM" id="MobiDB-lite"/>
    </source>
</evidence>
<proteinExistence type="predicted"/>
<feature type="compositionally biased region" description="Basic and acidic residues" evidence="1">
    <location>
        <begin position="10"/>
        <end position="35"/>
    </location>
</feature>
<accession>A0ABQ6P6W4</accession>
<feature type="region of interest" description="Disordered" evidence="1">
    <location>
        <begin position="1"/>
        <end position="37"/>
    </location>
</feature>
<keyword evidence="2" id="KW-0472">Membrane</keyword>
<reference evidence="3 4" key="1">
    <citation type="submission" date="2023-06" db="EMBL/GenBank/DDBJ databases">
        <title>Draft genome sequence of Novosphingobium sp. strain IK01.</title>
        <authorList>
            <person name="Hatamoto M."/>
            <person name="Ikarashi T."/>
            <person name="Yamaguchi T."/>
        </authorList>
    </citation>
    <scope>NUCLEOTIDE SEQUENCE [LARGE SCALE GENOMIC DNA]</scope>
    <source>
        <strain evidence="3 4">IK01</strain>
    </source>
</reference>
<dbReference type="EMBL" id="BTFW01000001">
    <property type="protein sequence ID" value="GMM60981.1"/>
    <property type="molecule type" value="Genomic_DNA"/>
</dbReference>
<gene>
    <name evidence="3" type="ORF">NUTIK01_17580</name>
</gene>